<dbReference type="Proteomes" id="UP000557392">
    <property type="component" value="Unassembled WGS sequence"/>
</dbReference>
<accession>A0A7W6NYR6</accession>
<name>A0A7W6NYR6_9SPHN</name>
<dbReference type="EMBL" id="JACIEH010000003">
    <property type="protein sequence ID" value="MBB4100056.1"/>
    <property type="molecule type" value="Genomic_DNA"/>
</dbReference>
<protein>
    <submittedName>
        <fullName evidence="3">Uncharacterized protein</fullName>
    </submittedName>
</protein>
<organism evidence="3 4">
    <name type="scientific">Sphingomonas kyeonggiensis</name>
    <dbReference type="NCBI Taxonomy" id="1268553"/>
    <lineage>
        <taxon>Bacteria</taxon>
        <taxon>Pseudomonadati</taxon>
        <taxon>Pseudomonadota</taxon>
        <taxon>Alphaproteobacteria</taxon>
        <taxon>Sphingomonadales</taxon>
        <taxon>Sphingomonadaceae</taxon>
        <taxon>Sphingomonas</taxon>
    </lineage>
</organism>
<feature type="compositionally biased region" description="Polar residues" evidence="1">
    <location>
        <begin position="38"/>
        <end position="65"/>
    </location>
</feature>
<feature type="chain" id="PRO_5030657287" evidence="2">
    <location>
        <begin position="21"/>
        <end position="104"/>
    </location>
</feature>
<evidence type="ECO:0000256" key="2">
    <source>
        <dbReference type="SAM" id="SignalP"/>
    </source>
</evidence>
<dbReference type="AlphaFoldDB" id="A0A7W6NYR6"/>
<dbReference type="RefSeq" id="WP_183999386.1">
    <property type="nucleotide sequence ID" value="NZ_JACIEH010000003.1"/>
</dbReference>
<evidence type="ECO:0000313" key="3">
    <source>
        <dbReference type="EMBL" id="MBB4100056.1"/>
    </source>
</evidence>
<reference evidence="3 4" key="1">
    <citation type="submission" date="2020-08" db="EMBL/GenBank/DDBJ databases">
        <title>Genomic Encyclopedia of Type Strains, Phase IV (KMG-IV): sequencing the most valuable type-strain genomes for metagenomic binning, comparative biology and taxonomic classification.</title>
        <authorList>
            <person name="Goeker M."/>
        </authorList>
    </citation>
    <scope>NUCLEOTIDE SEQUENCE [LARGE SCALE GENOMIC DNA]</scope>
    <source>
        <strain evidence="3 4">DSM 101806</strain>
    </source>
</reference>
<proteinExistence type="predicted"/>
<feature type="region of interest" description="Disordered" evidence="1">
    <location>
        <begin position="31"/>
        <end position="65"/>
    </location>
</feature>
<sequence>MMRLVLSGMLVSLAAAPAFAQSSSTQTVINTPVGPVTKSETVSPIGNGTVSTTTVTPGNGNSVGPYVGTTTTDLYPNKTPGTTVPHAGIVIPFGSSKPGKATPQ</sequence>
<keyword evidence="4" id="KW-1185">Reference proteome</keyword>
<keyword evidence="2" id="KW-0732">Signal</keyword>
<comment type="caution">
    <text evidence="3">The sequence shown here is derived from an EMBL/GenBank/DDBJ whole genome shotgun (WGS) entry which is preliminary data.</text>
</comment>
<feature type="signal peptide" evidence="2">
    <location>
        <begin position="1"/>
        <end position="20"/>
    </location>
</feature>
<evidence type="ECO:0000313" key="4">
    <source>
        <dbReference type="Proteomes" id="UP000557392"/>
    </source>
</evidence>
<evidence type="ECO:0000256" key="1">
    <source>
        <dbReference type="SAM" id="MobiDB-lite"/>
    </source>
</evidence>
<gene>
    <name evidence="3" type="ORF">GGR46_003628</name>
</gene>